<reference evidence="4 5" key="1">
    <citation type="submission" date="2019-02" db="EMBL/GenBank/DDBJ databases">
        <title>Deep-cultivation of Planctomycetes and their phenomic and genomic characterization uncovers novel biology.</title>
        <authorList>
            <person name="Wiegand S."/>
            <person name="Jogler M."/>
            <person name="Boedeker C."/>
            <person name="Pinto D."/>
            <person name="Vollmers J."/>
            <person name="Rivas-Marin E."/>
            <person name="Kohn T."/>
            <person name="Peeters S.H."/>
            <person name="Heuer A."/>
            <person name="Rast P."/>
            <person name="Oberbeckmann S."/>
            <person name="Bunk B."/>
            <person name="Jeske O."/>
            <person name="Meyerdierks A."/>
            <person name="Storesund J.E."/>
            <person name="Kallscheuer N."/>
            <person name="Luecker S."/>
            <person name="Lage O.M."/>
            <person name="Pohl T."/>
            <person name="Merkel B.J."/>
            <person name="Hornburger P."/>
            <person name="Mueller R.-W."/>
            <person name="Bruemmer F."/>
            <person name="Labrenz M."/>
            <person name="Spormann A.M."/>
            <person name="Op den Camp H."/>
            <person name="Overmann J."/>
            <person name="Amann R."/>
            <person name="Jetten M.S.M."/>
            <person name="Mascher T."/>
            <person name="Medema M.H."/>
            <person name="Devos D.P."/>
            <person name="Kaster A.-K."/>
            <person name="Ovreas L."/>
            <person name="Rohde M."/>
            <person name="Galperin M.Y."/>
            <person name="Jogler C."/>
        </authorList>
    </citation>
    <scope>NUCLEOTIDE SEQUENCE [LARGE SCALE GENOMIC DNA]</scope>
    <source>
        <strain evidence="4 5">Pan153</strain>
    </source>
</reference>
<name>A0A518FLP3_9PLAN</name>
<dbReference type="NCBIfam" id="TIGR01730">
    <property type="entry name" value="RND_mfp"/>
    <property type="match status" value="1"/>
</dbReference>
<feature type="region of interest" description="Disordered" evidence="2">
    <location>
        <begin position="423"/>
        <end position="447"/>
    </location>
</feature>
<evidence type="ECO:0000313" key="5">
    <source>
        <dbReference type="Proteomes" id="UP000320839"/>
    </source>
</evidence>
<dbReference type="Pfam" id="PF25954">
    <property type="entry name" value="Beta-barrel_RND_2"/>
    <property type="match status" value="1"/>
</dbReference>
<organism evidence="4 5">
    <name type="scientific">Gimesia panareensis</name>
    <dbReference type="NCBI Taxonomy" id="2527978"/>
    <lineage>
        <taxon>Bacteria</taxon>
        <taxon>Pseudomonadati</taxon>
        <taxon>Planctomycetota</taxon>
        <taxon>Planctomycetia</taxon>
        <taxon>Planctomycetales</taxon>
        <taxon>Planctomycetaceae</taxon>
        <taxon>Gimesia</taxon>
    </lineage>
</organism>
<evidence type="ECO:0000256" key="1">
    <source>
        <dbReference type="ARBA" id="ARBA00009477"/>
    </source>
</evidence>
<dbReference type="GO" id="GO:0015562">
    <property type="term" value="F:efflux transmembrane transporter activity"/>
    <property type="evidence" value="ECO:0007669"/>
    <property type="project" value="TreeGrafter"/>
</dbReference>
<dbReference type="Gene3D" id="2.40.50.100">
    <property type="match status" value="1"/>
</dbReference>
<dbReference type="AlphaFoldDB" id="A0A518FLP3"/>
<dbReference type="InterPro" id="IPR006143">
    <property type="entry name" value="RND_pump_MFP"/>
</dbReference>
<dbReference type="GO" id="GO:1990281">
    <property type="term" value="C:efflux pump complex"/>
    <property type="evidence" value="ECO:0007669"/>
    <property type="project" value="TreeGrafter"/>
</dbReference>
<evidence type="ECO:0000313" key="4">
    <source>
        <dbReference type="EMBL" id="QDV17278.1"/>
    </source>
</evidence>
<dbReference type="Proteomes" id="UP000320839">
    <property type="component" value="Chromosome"/>
</dbReference>
<sequence>MQAVSSGIIRITGLRIPSENARHVCGRLYNKGMKFSFSRPPGSCLFSLLCLLMFVGCEASQPAPVSKAGETLPVLDVETLTVAEQTWPRIVRSQGSLYPDEEATLGIKVEGRVSKVHVDLGDVVEVGDPLVTIDQDDFKLRVKQAEAQLAAARSAVGLKPGDPIEKLVPENSPPAKEKKAEWDEAASNLDRAKKLFRQNVMGQAEFDQVVSFEQVAQARYDSAINGVREKIANITVQQTQLDLAREDLKNTELKATYPAVVQKRLVAPGSYIKMGDPLLVLVRIDQLRYRAKVPERLSTQLEIGQPIELKIESLPPRSSKVTRISPFLDQLSRALLFEAVVENPNRALRAGLFAEGRIIVDPNQKAIVVPISSVVQFAGTEKVWKSEEGTVKMQEVLLGERRGDQIRILEGLQPGDVILRKAKEGRPGTLSVEQPLPTTAEKTKTKT</sequence>
<dbReference type="InterPro" id="IPR058792">
    <property type="entry name" value="Beta-barrel_RND_2"/>
</dbReference>
<dbReference type="SUPFAM" id="SSF111369">
    <property type="entry name" value="HlyD-like secretion proteins"/>
    <property type="match status" value="2"/>
</dbReference>
<dbReference type="Gene3D" id="2.40.30.170">
    <property type="match status" value="1"/>
</dbReference>
<gene>
    <name evidence="4" type="primary">mdtA_1</name>
    <name evidence="4" type="ORF">Pan153_19130</name>
</gene>
<dbReference type="Gene3D" id="2.40.420.20">
    <property type="match status" value="1"/>
</dbReference>
<accession>A0A518FLP3</accession>
<dbReference type="OrthoDB" id="252309at2"/>
<comment type="similarity">
    <text evidence="1">Belongs to the membrane fusion protein (MFP) (TC 8.A.1) family.</text>
</comment>
<dbReference type="PANTHER" id="PTHR30469">
    <property type="entry name" value="MULTIDRUG RESISTANCE PROTEIN MDTA"/>
    <property type="match status" value="1"/>
</dbReference>
<protein>
    <submittedName>
        <fullName evidence="4">Multidrug resistance protein MdtA</fullName>
    </submittedName>
</protein>
<feature type="domain" description="CusB-like beta-barrel" evidence="3">
    <location>
        <begin position="291"/>
        <end position="357"/>
    </location>
</feature>
<dbReference type="Gene3D" id="1.10.287.470">
    <property type="entry name" value="Helix hairpin bin"/>
    <property type="match status" value="1"/>
</dbReference>
<dbReference type="PANTHER" id="PTHR30469:SF15">
    <property type="entry name" value="HLYD FAMILY OF SECRETION PROTEINS"/>
    <property type="match status" value="1"/>
</dbReference>
<dbReference type="EMBL" id="CP036317">
    <property type="protein sequence ID" value="QDV17278.1"/>
    <property type="molecule type" value="Genomic_DNA"/>
</dbReference>
<proteinExistence type="inferred from homology"/>
<evidence type="ECO:0000259" key="3">
    <source>
        <dbReference type="Pfam" id="PF25954"/>
    </source>
</evidence>
<evidence type="ECO:0000256" key="2">
    <source>
        <dbReference type="SAM" id="MobiDB-lite"/>
    </source>
</evidence>